<evidence type="ECO:0000256" key="2">
    <source>
        <dbReference type="ARBA" id="ARBA00023239"/>
    </source>
</evidence>
<protein>
    <submittedName>
        <fullName evidence="4">Alanine racemase</fullName>
    </submittedName>
</protein>
<dbReference type="Gene3D" id="3.20.20.10">
    <property type="entry name" value="Alanine racemase"/>
    <property type="match status" value="1"/>
</dbReference>
<dbReference type="SUPFAM" id="SSF51419">
    <property type="entry name" value="PLP-binding barrel"/>
    <property type="match status" value="1"/>
</dbReference>
<dbReference type="InterPro" id="IPR051466">
    <property type="entry name" value="D-amino_acid_metab_enzyme"/>
</dbReference>
<comment type="caution">
    <text evidence="4">The sequence shown here is derived from an EMBL/GenBank/DDBJ whole genome shotgun (WGS) entry which is preliminary data.</text>
</comment>
<dbReference type="GO" id="GO:0036088">
    <property type="term" value="P:D-serine catabolic process"/>
    <property type="evidence" value="ECO:0007669"/>
    <property type="project" value="TreeGrafter"/>
</dbReference>
<feature type="domain" description="D-serine dehydratase-like" evidence="3">
    <location>
        <begin position="248"/>
        <end position="341"/>
    </location>
</feature>
<dbReference type="EMBL" id="MBLM01000144">
    <property type="protein sequence ID" value="OHV31488.1"/>
    <property type="molecule type" value="Genomic_DNA"/>
</dbReference>
<evidence type="ECO:0000313" key="5">
    <source>
        <dbReference type="Proteomes" id="UP000179627"/>
    </source>
</evidence>
<keyword evidence="5" id="KW-1185">Reference proteome</keyword>
<organism evidence="4 5">
    <name type="scientific">Parafrankia colletiae</name>
    <dbReference type="NCBI Taxonomy" id="573497"/>
    <lineage>
        <taxon>Bacteria</taxon>
        <taxon>Bacillati</taxon>
        <taxon>Actinomycetota</taxon>
        <taxon>Actinomycetes</taxon>
        <taxon>Frankiales</taxon>
        <taxon>Frankiaceae</taxon>
        <taxon>Parafrankia</taxon>
    </lineage>
</organism>
<dbReference type="AlphaFoldDB" id="A0A1S1Q9F3"/>
<evidence type="ECO:0000256" key="1">
    <source>
        <dbReference type="ARBA" id="ARBA00005323"/>
    </source>
</evidence>
<dbReference type="OrthoDB" id="9811417at2"/>
<dbReference type="Proteomes" id="UP000179627">
    <property type="component" value="Unassembled WGS sequence"/>
</dbReference>
<accession>A0A1S1Q9F3</accession>
<dbReference type="GO" id="GO:0008721">
    <property type="term" value="F:D-serine ammonia-lyase activity"/>
    <property type="evidence" value="ECO:0007669"/>
    <property type="project" value="TreeGrafter"/>
</dbReference>
<evidence type="ECO:0000313" key="4">
    <source>
        <dbReference type="EMBL" id="OHV31488.1"/>
    </source>
</evidence>
<dbReference type="InterPro" id="IPR042208">
    <property type="entry name" value="D-ser_dehydrat-like_sf"/>
</dbReference>
<sequence>MILSVPAGVGTPALVVDLDVVEDNIDRMARVAAVGEFAVRPHAKTHKAPQFADLQRAAGATGLTVATISEAEIFADAGFDDLFIAYPLWLDLDRTDRLRRLADRARIAVGVDSVPAARRLGEANLPVDVMIEVDSGHHRSGVAPGGAVGPALAAAEAGLWVRGLFTFPGHAYHPDARLRAARDEETALAVAADALRAVGLHPTVLSGGSTPSVAYSRPGTVTELRPGVYVFNDAQQLALGSCTTDQIALAAATTVVSAPTPDRFVLDAGSKVLGADRPAWTPGFGFLPEFPEAVVTSLSEHHAVVAAPPGCPVPRIGETTLIVPNHVCSAVNLADHLVVTRGGKTVTHWPVSARGANL</sequence>
<reference evidence="5" key="1">
    <citation type="submission" date="2016-07" db="EMBL/GenBank/DDBJ databases">
        <title>Sequence Frankia sp. strain CcI1.17.</title>
        <authorList>
            <person name="Ghodhbane-Gtari F."/>
            <person name="Swanson E."/>
            <person name="Gueddou A."/>
            <person name="Morris K."/>
            <person name="Hezbri K."/>
            <person name="Ktari A."/>
            <person name="Nouioui I."/>
            <person name="Abebe-Akele F."/>
            <person name="Simpson S."/>
            <person name="Thomas K."/>
            <person name="Gtari M."/>
            <person name="Tisa L.S."/>
            <person name="Hurst S."/>
        </authorList>
    </citation>
    <scope>NUCLEOTIDE SEQUENCE [LARGE SCALE GENOMIC DNA]</scope>
    <source>
        <strain evidence="5">Cc1.17</strain>
    </source>
</reference>
<name>A0A1S1Q9F3_9ACTN</name>
<dbReference type="InterPro" id="IPR029066">
    <property type="entry name" value="PLP-binding_barrel"/>
</dbReference>
<dbReference type="Pfam" id="PF01168">
    <property type="entry name" value="Ala_racemase_N"/>
    <property type="match status" value="1"/>
</dbReference>
<dbReference type="InterPro" id="IPR001608">
    <property type="entry name" value="Ala_racemase_N"/>
</dbReference>
<gene>
    <name evidence="4" type="ORF">CC117_26185</name>
</gene>
<dbReference type="PANTHER" id="PTHR28004:SF2">
    <property type="entry name" value="D-SERINE DEHYDRATASE"/>
    <property type="match status" value="1"/>
</dbReference>
<evidence type="ECO:0000259" key="3">
    <source>
        <dbReference type="SMART" id="SM01119"/>
    </source>
</evidence>
<dbReference type="InterPro" id="IPR026956">
    <property type="entry name" value="D-ser_dehydrat-like_dom"/>
</dbReference>
<comment type="similarity">
    <text evidence="1">Belongs to the DSD1 family.</text>
</comment>
<dbReference type="RefSeq" id="WP_071088450.1">
    <property type="nucleotide sequence ID" value="NZ_MBLM01000144.1"/>
</dbReference>
<dbReference type="PANTHER" id="PTHR28004">
    <property type="entry name" value="ZGC:162816-RELATED"/>
    <property type="match status" value="1"/>
</dbReference>
<dbReference type="SMART" id="SM01119">
    <property type="entry name" value="D-ser_dehydrat"/>
    <property type="match status" value="1"/>
</dbReference>
<dbReference type="Pfam" id="PF14031">
    <property type="entry name" value="D-ser_dehydrat"/>
    <property type="match status" value="1"/>
</dbReference>
<keyword evidence="2" id="KW-0456">Lyase</keyword>
<dbReference type="Gene3D" id="2.40.37.20">
    <property type="entry name" value="D-serine dehydratase-like domain"/>
    <property type="match status" value="1"/>
</dbReference>
<proteinExistence type="inferred from homology"/>